<reference evidence="1 2" key="1">
    <citation type="submission" date="2020-09" db="EMBL/GenBank/DDBJ databases">
        <title>Sinomicrobium weinanense sp. nov., a halophilic bacteria isolated from saline-alkali soil.</title>
        <authorList>
            <person name="Wu P."/>
            <person name="Ren H."/>
            <person name="Mei Y."/>
            <person name="Liang Y."/>
            <person name="Chen Z."/>
        </authorList>
    </citation>
    <scope>NUCLEOTIDE SEQUENCE [LARGE SCALE GENOMIC DNA]</scope>
    <source>
        <strain evidence="1 2">FJxs</strain>
    </source>
</reference>
<accession>A0A926JPX3</accession>
<dbReference type="SUPFAM" id="SSF82171">
    <property type="entry name" value="DPP6 N-terminal domain-like"/>
    <property type="match status" value="1"/>
</dbReference>
<dbReference type="AlphaFoldDB" id="A0A926JPX3"/>
<dbReference type="Pfam" id="PF07676">
    <property type="entry name" value="PD40"/>
    <property type="match status" value="3"/>
</dbReference>
<name>A0A926JPX3_9FLAO</name>
<dbReference type="RefSeq" id="WP_187964437.1">
    <property type="nucleotide sequence ID" value="NZ_JACVDC010000008.1"/>
</dbReference>
<sequence length="363" mass="40517">MSTKKKTLKTCKKGHQYYRSSVLLSVLFLLIQSVSGQKAPSGNRPAVHDKGTDTLPPYALAAAHGQKAPVLFAPGVISTGDDDAHATFTKDGSTVYFLKSTPQFDHWTVVVSHFKNEHWTTPEVAPFSGRYSDADVAFSPDGNTLFFISDRPVKKGDKVKADTDIWKMEKTAEGWGNPQHIAALSSPGSEWFPTVTKNGTVYFGSERREGNLGPEGTSDLWRSRSMNGRYTEPENLGPVINTAGQDIEAYIDPDERFMIFSSNGRKDTRGAYDLYISYNSNDKWGEPLHLGDTVNSGGWEFGAKLSPDGRYLFFTSNRRLYDKQSKQRLSYEELMEMLHSPGNGMRDIYMIAVDQLPLFSKTH</sequence>
<dbReference type="EMBL" id="JACVDC010000008">
    <property type="protein sequence ID" value="MBC9795283.1"/>
    <property type="molecule type" value="Genomic_DNA"/>
</dbReference>
<gene>
    <name evidence="1" type="ORF">IBL28_04845</name>
</gene>
<organism evidence="1 2">
    <name type="scientific">Sinomicrobium weinanense</name>
    <dbReference type="NCBI Taxonomy" id="2842200"/>
    <lineage>
        <taxon>Bacteria</taxon>
        <taxon>Pseudomonadati</taxon>
        <taxon>Bacteroidota</taxon>
        <taxon>Flavobacteriia</taxon>
        <taxon>Flavobacteriales</taxon>
        <taxon>Flavobacteriaceae</taxon>
        <taxon>Sinomicrobium</taxon>
    </lineage>
</organism>
<comment type="caution">
    <text evidence="1">The sequence shown here is derived from an EMBL/GenBank/DDBJ whole genome shotgun (WGS) entry which is preliminary data.</text>
</comment>
<dbReference type="Gene3D" id="2.120.10.30">
    <property type="entry name" value="TolB, C-terminal domain"/>
    <property type="match status" value="1"/>
</dbReference>
<keyword evidence="2" id="KW-1185">Reference proteome</keyword>
<proteinExistence type="predicted"/>
<dbReference type="InterPro" id="IPR011042">
    <property type="entry name" value="6-blade_b-propeller_TolB-like"/>
</dbReference>
<protein>
    <submittedName>
        <fullName evidence="1">PD40 domain-containing protein</fullName>
    </submittedName>
</protein>
<evidence type="ECO:0000313" key="1">
    <source>
        <dbReference type="EMBL" id="MBC9795283.1"/>
    </source>
</evidence>
<dbReference type="InterPro" id="IPR011659">
    <property type="entry name" value="WD40"/>
</dbReference>
<evidence type="ECO:0000313" key="2">
    <source>
        <dbReference type="Proteomes" id="UP000653730"/>
    </source>
</evidence>
<dbReference type="Proteomes" id="UP000653730">
    <property type="component" value="Unassembled WGS sequence"/>
</dbReference>